<dbReference type="Proteomes" id="UP000308652">
    <property type="component" value="Unassembled WGS sequence"/>
</dbReference>
<proteinExistence type="predicted"/>
<evidence type="ECO:0000313" key="2">
    <source>
        <dbReference type="Proteomes" id="UP000308652"/>
    </source>
</evidence>
<name>A0A5C3MMB6_9AGAR</name>
<organism evidence="1 2">
    <name type="scientific">Crucibulum laeve</name>
    <dbReference type="NCBI Taxonomy" id="68775"/>
    <lineage>
        <taxon>Eukaryota</taxon>
        <taxon>Fungi</taxon>
        <taxon>Dikarya</taxon>
        <taxon>Basidiomycota</taxon>
        <taxon>Agaricomycotina</taxon>
        <taxon>Agaricomycetes</taxon>
        <taxon>Agaricomycetidae</taxon>
        <taxon>Agaricales</taxon>
        <taxon>Agaricineae</taxon>
        <taxon>Nidulariaceae</taxon>
        <taxon>Crucibulum</taxon>
    </lineage>
</organism>
<reference evidence="1 2" key="1">
    <citation type="journal article" date="2019" name="Nat. Ecol. Evol.">
        <title>Megaphylogeny resolves global patterns of mushroom evolution.</title>
        <authorList>
            <person name="Varga T."/>
            <person name="Krizsan K."/>
            <person name="Foldi C."/>
            <person name="Dima B."/>
            <person name="Sanchez-Garcia M."/>
            <person name="Sanchez-Ramirez S."/>
            <person name="Szollosi G.J."/>
            <person name="Szarkandi J.G."/>
            <person name="Papp V."/>
            <person name="Albert L."/>
            <person name="Andreopoulos W."/>
            <person name="Angelini C."/>
            <person name="Antonin V."/>
            <person name="Barry K.W."/>
            <person name="Bougher N.L."/>
            <person name="Buchanan P."/>
            <person name="Buyck B."/>
            <person name="Bense V."/>
            <person name="Catcheside P."/>
            <person name="Chovatia M."/>
            <person name="Cooper J."/>
            <person name="Damon W."/>
            <person name="Desjardin D."/>
            <person name="Finy P."/>
            <person name="Geml J."/>
            <person name="Haridas S."/>
            <person name="Hughes K."/>
            <person name="Justo A."/>
            <person name="Karasinski D."/>
            <person name="Kautmanova I."/>
            <person name="Kiss B."/>
            <person name="Kocsube S."/>
            <person name="Kotiranta H."/>
            <person name="LaButti K.M."/>
            <person name="Lechner B.E."/>
            <person name="Liimatainen K."/>
            <person name="Lipzen A."/>
            <person name="Lukacs Z."/>
            <person name="Mihaltcheva S."/>
            <person name="Morgado L.N."/>
            <person name="Niskanen T."/>
            <person name="Noordeloos M.E."/>
            <person name="Ohm R.A."/>
            <person name="Ortiz-Santana B."/>
            <person name="Ovrebo C."/>
            <person name="Racz N."/>
            <person name="Riley R."/>
            <person name="Savchenko A."/>
            <person name="Shiryaev A."/>
            <person name="Soop K."/>
            <person name="Spirin V."/>
            <person name="Szebenyi C."/>
            <person name="Tomsovsky M."/>
            <person name="Tulloss R.E."/>
            <person name="Uehling J."/>
            <person name="Grigoriev I.V."/>
            <person name="Vagvolgyi C."/>
            <person name="Papp T."/>
            <person name="Martin F.M."/>
            <person name="Miettinen O."/>
            <person name="Hibbett D.S."/>
            <person name="Nagy L.G."/>
        </authorList>
    </citation>
    <scope>NUCLEOTIDE SEQUENCE [LARGE SCALE GENOMIC DNA]</scope>
    <source>
        <strain evidence="1 2">CBS 166.37</strain>
    </source>
</reference>
<dbReference type="OrthoDB" id="5979581at2759"/>
<accession>A0A5C3MMB6</accession>
<protein>
    <submittedName>
        <fullName evidence="1">Uncharacterized protein</fullName>
    </submittedName>
</protein>
<evidence type="ECO:0000313" key="1">
    <source>
        <dbReference type="EMBL" id="TFK45108.1"/>
    </source>
</evidence>
<dbReference type="AlphaFoldDB" id="A0A5C3MMB6"/>
<sequence>MEDLITSDAADCRSHGHTSSFLPLALQKGYLPHRFDQSFFADHSPPHHEPSTPLQYLSPEAFKPFLNLKPASYQTVGRWHARIHEMQAGPASRGEARGRLVGYGSTNQRSLQQALREIVAQDEVPNVEDRRMFEKARTKLEGAEVKLLADPLEKMLKYYPRIGSL</sequence>
<dbReference type="EMBL" id="ML213590">
    <property type="protein sequence ID" value="TFK45108.1"/>
    <property type="molecule type" value="Genomic_DNA"/>
</dbReference>
<dbReference type="STRING" id="68775.A0A5C3MMB6"/>
<gene>
    <name evidence="1" type="ORF">BDQ12DRAFT_661710</name>
</gene>
<keyword evidence="2" id="KW-1185">Reference proteome</keyword>